<dbReference type="FunFam" id="3.40.190.10:FF:000004">
    <property type="entry name" value="Porphobilinogen deaminase"/>
    <property type="match status" value="1"/>
</dbReference>
<comment type="function">
    <text evidence="1 8">Tetrapolymerization of the monopyrrole PBG into the hydroxymethylbilane pre-uroporphyrinogen in several discrete steps.</text>
</comment>
<evidence type="ECO:0000256" key="4">
    <source>
        <dbReference type="ARBA" id="ARBA00011245"/>
    </source>
</evidence>
<dbReference type="GO" id="GO:0006782">
    <property type="term" value="P:protoporphyrinogen IX biosynthetic process"/>
    <property type="evidence" value="ECO:0007669"/>
    <property type="project" value="UniProtKB-UniRule"/>
</dbReference>
<comment type="similarity">
    <text evidence="3 8">Belongs to the HMBS family.</text>
</comment>
<dbReference type="InterPro" id="IPR000860">
    <property type="entry name" value="HemC"/>
</dbReference>
<reference evidence="11 12" key="1">
    <citation type="submission" date="2020-12" db="EMBL/GenBank/DDBJ databases">
        <title>WGS of Thermoactinomyces spp.</title>
        <authorList>
            <person name="Cheng K."/>
        </authorList>
    </citation>
    <scope>NUCLEOTIDE SEQUENCE [LARGE SCALE GENOMIC DNA]</scope>
    <source>
        <strain evidence="12">CICC 10671\DSM 43846</strain>
    </source>
</reference>
<evidence type="ECO:0000256" key="2">
    <source>
        <dbReference type="ARBA" id="ARBA00004735"/>
    </source>
</evidence>
<feature type="domain" description="Porphobilinogen deaminase C-terminal" evidence="10">
    <location>
        <begin position="225"/>
        <end position="291"/>
    </location>
</feature>
<dbReference type="PIRSF" id="PIRSF001438">
    <property type="entry name" value="4pyrrol_synth_OHMeBilane_synth"/>
    <property type="match status" value="1"/>
</dbReference>
<dbReference type="CDD" id="cd13646">
    <property type="entry name" value="PBP2_EcHMBS_like"/>
    <property type="match status" value="1"/>
</dbReference>
<dbReference type="RefSeq" id="WP_181731788.1">
    <property type="nucleotide sequence ID" value="NZ_JACEIR010000003.1"/>
</dbReference>
<comment type="caution">
    <text evidence="11">The sequence shown here is derived from an EMBL/GenBank/DDBJ whole genome shotgun (WGS) entry which is preliminary data.</text>
</comment>
<dbReference type="Pfam" id="PF01379">
    <property type="entry name" value="Porphobil_deam"/>
    <property type="match status" value="1"/>
</dbReference>
<dbReference type="EMBL" id="JAECVW010000002">
    <property type="protein sequence ID" value="MBH8594550.1"/>
    <property type="molecule type" value="Genomic_DNA"/>
</dbReference>
<dbReference type="InterPro" id="IPR022418">
    <property type="entry name" value="Porphobilinogen_deaminase_C"/>
</dbReference>
<organism evidence="11 12">
    <name type="scientific">Thermoactinomyces intermedius</name>
    <dbReference type="NCBI Taxonomy" id="2024"/>
    <lineage>
        <taxon>Bacteria</taxon>
        <taxon>Bacillati</taxon>
        <taxon>Bacillota</taxon>
        <taxon>Bacilli</taxon>
        <taxon>Bacillales</taxon>
        <taxon>Thermoactinomycetaceae</taxon>
        <taxon>Thermoactinomyces</taxon>
    </lineage>
</organism>
<evidence type="ECO:0000256" key="7">
    <source>
        <dbReference type="ARBA" id="ARBA00048169"/>
    </source>
</evidence>
<protein>
    <recommendedName>
        <fullName evidence="8">Porphobilinogen deaminase</fullName>
        <shortName evidence="8">PBG</shortName>
        <ecNumber evidence="8">2.5.1.61</ecNumber>
    </recommendedName>
    <alternativeName>
        <fullName evidence="8">Hydroxymethylbilane synthase</fullName>
        <shortName evidence="8">HMBS</shortName>
    </alternativeName>
    <alternativeName>
        <fullName evidence="8">Pre-uroporphyrinogen synthase</fullName>
    </alternativeName>
</protein>
<evidence type="ECO:0000313" key="12">
    <source>
        <dbReference type="Proteomes" id="UP000633619"/>
    </source>
</evidence>
<evidence type="ECO:0000256" key="8">
    <source>
        <dbReference type="HAMAP-Rule" id="MF_00260"/>
    </source>
</evidence>
<evidence type="ECO:0000313" key="11">
    <source>
        <dbReference type="EMBL" id="MBH8594550.1"/>
    </source>
</evidence>
<evidence type="ECO:0000256" key="5">
    <source>
        <dbReference type="ARBA" id="ARBA00022679"/>
    </source>
</evidence>
<gene>
    <name evidence="8 11" type="primary">hemC</name>
    <name evidence="11" type="ORF">I8U20_04305</name>
</gene>
<dbReference type="FunFam" id="3.40.190.10:FF:000005">
    <property type="entry name" value="Porphobilinogen deaminase"/>
    <property type="match status" value="1"/>
</dbReference>
<dbReference type="HAMAP" id="MF_00260">
    <property type="entry name" value="Porphobil_deam"/>
    <property type="match status" value="1"/>
</dbReference>
<keyword evidence="6 8" id="KW-0627">Porphyrin biosynthesis</keyword>
<dbReference type="EC" id="2.5.1.61" evidence="8"/>
<dbReference type="Proteomes" id="UP000633619">
    <property type="component" value="Unassembled WGS sequence"/>
</dbReference>
<comment type="miscellaneous">
    <text evidence="8">The porphobilinogen subunits are added to the dipyrromethane group.</text>
</comment>
<dbReference type="PANTHER" id="PTHR11557:SF0">
    <property type="entry name" value="PORPHOBILINOGEN DEAMINASE"/>
    <property type="match status" value="1"/>
</dbReference>
<dbReference type="GO" id="GO:0005737">
    <property type="term" value="C:cytoplasm"/>
    <property type="evidence" value="ECO:0007669"/>
    <property type="project" value="UniProtKB-UniRule"/>
</dbReference>
<dbReference type="Pfam" id="PF03900">
    <property type="entry name" value="Porphobil_deamC"/>
    <property type="match status" value="1"/>
</dbReference>
<evidence type="ECO:0000259" key="9">
    <source>
        <dbReference type="Pfam" id="PF01379"/>
    </source>
</evidence>
<dbReference type="Gene3D" id="3.30.160.40">
    <property type="entry name" value="Porphobilinogen deaminase, C-terminal domain"/>
    <property type="match status" value="1"/>
</dbReference>
<keyword evidence="5 8" id="KW-0808">Transferase</keyword>
<evidence type="ECO:0000259" key="10">
    <source>
        <dbReference type="Pfam" id="PF03900"/>
    </source>
</evidence>
<dbReference type="InterPro" id="IPR036803">
    <property type="entry name" value="Porphobilinogen_deaminase_C_sf"/>
</dbReference>
<dbReference type="Gene3D" id="3.40.190.10">
    <property type="entry name" value="Periplasmic binding protein-like II"/>
    <property type="match status" value="2"/>
</dbReference>
<keyword evidence="12" id="KW-1185">Reference proteome</keyword>
<comment type="cofactor">
    <cofactor evidence="8">
        <name>dipyrromethane</name>
        <dbReference type="ChEBI" id="CHEBI:60342"/>
    </cofactor>
    <text evidence="8">Binds 1 dipyrromethane group covalently.</text>
</comment>
<comment type="catalytic activity">
    <reaction evidence="7 8">
        <text>4 porphobilinogen + H2O = hydroxymethylbilane + 4 NH4(+)</text>
        <dbReference type="Rhea" id="RHEA:13185"/>
        <dbReference type="ChEBI" id="CHEBI:15377"/>
        <dbReference type="ChEBI" id="CHEBI:28938"/>
        <dbReference type="ChEBI" id="CHEBI:57845"/>
        <dbReference type="ChEBI" id="CHEBI:58126"/>
        <dbReference type="EC" id="2.5.1.61"/>
    </reaction>
</comment>
<dbReference type="NCBIfam" id="TIGR00212">
    <property type="entry name" value="hemC"/>
    <property type="match status" value="1"/>
</dbReference>
<dbReference type="PANTHER" id="PTHR11557">
    <property type="entry name" value="PORPHOBILINOGEN DEAMINASE"/>
    <property type="match status" value="1"/>
</dbReference>
<name>A0A8I1ACC2_THEIN</name>
<dbReference type="GO" id="GO:0004418">
    <property type="term" value="F:hydroxymethylbilane synthase activity"/>
    <property type="evidence" value="ECO:0007669"/>
    <property type="project" value="UniProtKB-UniRule"/>
</dbReference>
<evidence type="ECO:0000256" key="1">
    <source>
        <dbReference type="ARBA" id="ARBA00002869"/>
    </source>
</evidence>
<dbReference type="InterPro" id="IPR022417">
    <property type="entry name" value="Porphobilin_deaminase_N"/>
</dbReference>
<comment type="subunit">
    <text evidence="4 8">Monomer.</text>
</comment>
<evidence type="ECO:0000256" key="6">
    <source>
        <dbReference type="ARBA" id="ARBA00023244"/>
    </source>
</evidence>
<dbReference type="SUPFAM" id="SSF53850">
    <property type="entry name" value="Periplasmic binding protein-like II"/>
    <property type="match status" value="1"/>
</dbReference>
<evidence type="ECO:0000256" key="3">
    <source>
        <dbReference type="ARBA" id="ARBA00005638"/>
    </source>
</evidence>
<feature type="domain" description="Porphobilinogen deaminase N-terminal" evidence="9">
    <location>
        <begin position="5"/>
        <end position="210"/>
    </location>
</feature>
<dbReference type="AlphaFoldDB" id="A0A8I1ACC2"/>
<comment type="pathway">
    <text evidence="2">Porphyrin-containing compound metabolism; protoporphyrin-IX biosynthesis; coproporphyrinogen-III from 5-aminolevulinate: step 2/4.</text>
</comment>
<accession>A0A8I1ACC2</accession>
<sequence>MRTLVAGTRRSELALTQTHWVIERLKELEPGLDIRVEKIVTKGDRILNVTLSKVGGKGLFVKEIEQALLDGKIDFAVHSMKDMPSEMPPGLVIGAVPVRETPTDALLSIDGKTLDELPSGAVVGTSSLRRQAQILAYRPDLKVKPVRGNLETRIRKMQEGQFDAIILATSGLKRMDWENKICQELTADVMLPAVGQGALAVQCRADDEELLAVLQRLNHEETKKAVSAERSFLHAFQGGCHLPIAAHATLEQDEIHLTGLVADPGGQAVIKKGIRGNDPEKIGKDLAACLKEEGAGRLLETVREGLKI</sequence>
<dbReference type="SUPFAM" id="SSF54782">
    <property type="entry name" value="Porphobilinogen deaminase (hydroxymethylbilane synthase), C-terminal domain"/>
    <property type="match status" value="1"/>
</dbReference>
<feature type="modified residue" description="S-(dipyrrolylmethanemethyl)cysteine" evidence="8">
    <location>
        <position position="240"/>
    </location>
</feature>
<dbReference type="PRINTS" id="PR00151">
    <property type="entry name" value="PORPHBDMNASE"/>
</dbReference>
<proteinExistence type="inferred from homology"/>